<evidence type="ECO:0000259" key="3">
    <source>
        <dbReference type="PROSITE" id="PS50195"/>
    </source>
</evidence>
<organism evidence="4 5">
    <name type="scientific">Babesia ovata</name>
    <dbReference type="NCBI Taxonomy" id="189622"/>
    <lineage>
        <taxon>Eukaryota</taxon>
        <taxon>Sar</taxon>
        <taxon>Alveolata</taxon>
        <taxon>Apicomplexa</taxon>
        <taxon>Aconoidasida</taxon>
        <taxon>Piroplasmida</taxon>
        <taxon>Babesiidae</taxon>
        <taxon>Babesia</taxon>
    </lineage>
</organism>
<name>A0A2H6K9A3_9APIC</name>
<gene>
    <name evidence="4" type="ORF">BOVATA_010560</name>
</gene>
<dbReference type="InterPro" id="IPR001683">
    <property type="entry name" value="PX_dom"/>
</dbReference>
<dbReference type="GO" id="GO:0035091">
    <property type="term" value="F:phosphatidylinositol binding"/>
    <property type="evidence" value="ECO:0007669"/>
    <property type="project" value="InterPro"/>
</dbReference>
<dbReference type="Proteomes" id="UP000236319">
    <property type="component" value="Unassembled WGS sequence"/>
</dbReference>
<feature type="coiled-coil region" evidence="1">
    <location>
        <begin position="1020"/>
        <end position="1073"/>
    </location>
</feature>
<dbReference type="GeneID" id="39873333"/>
<sequence>MSASNVTDTNKGSLDSHHGNHVQQNTERSLDTAIPAEELVHVDPEVTIDRDHCFGAFASNDVNVDDAPSTQRRLVSQMDLRITDYFTHAQCLGSYVLYSIHFNDFGVERVVTRRYSSICYYDSKLRGAGYTPPASLPEKRFWGKMDPRFLSQRYQGLKIYFSQQLRYPSNVQLSLLYMYLGCETESLLYLNLVTARTKEEKLTALSLLFRYLMMSPTERRNFLKRIVSAKHTSFKHLSAAVDDDACMDDFPADYRLFHPLVVASLLECLAFNEAKAVCEVCGIFLWMLQREDVFRYSVLRVETIAHVTKAVSRLLVSNKMVDLGLPLDSFRNPLGIRLLASEPGASYCVWNITSYFVVNAVNLLPEAALKFLDNSSIEKLIDLVDRNDYGVTRCIALWLLWIGMCDDQVQHSVDRDVLGLLLKKLYGSTETTLRVMCGLLLVSLISGGWFRDDEKPRATVYVLNLLPSSRGLDDFICQQIFSYRSVKLFAALLGDLSMCHGTRLFLVSVLLQHLTLGFEPSQQTASSSQLWDADYGDNVFRLSHALFGEDDPDYRGDLRVNNDMTFGEKFASLYLLKYGALAADVSDTLYGIIEQLPANEAANSMGSDDTDYSPRLYQSTAFCLLLLPFSCVPKEDGDYFAVDFDTQSARAYYRNVVNFSGGLVRLTLDSADHINLEDRVLLRLDDEFFNRRVSVLRIMLSTFEASISEFEGIHSSGNETAGECMELLRNLWHCRRVVEQSKNSDIVVSFDARSSDQSDLFNNFYFEGASGPAFEGSQSFRSVDALELCSYASEVVQYSAVQQQLLRTVKRVILYHQACASRLGVYRSMVACLKRRTDELGLDTLRDLSDLEEKFLEAHQAYLLGTQEEHDLAVTIEEKNATFIRIHSMLRSAQLKVDVCRRQMRSTQARIDDIPRLRSDGLANQGRLALRSEQLAESIRAANNSILELQSEVARVEYEKQEIGACIPKLTELSSMLDKGIYSDIMYVIDSITSDEIRSKLRESFDAALSEHAASGFLDAETAQRLKSEVLQHLNEAQERMSALYDSDANIQIAKLNRQVSEYEDSLYRTNADLQSARKSMVMDSSVLEEALATQKRLLGSLEGTVNYLSGELSSIQVTKSKLDKDLAKVKGCNEVARSALERRRTEFLNGIKEQREARMRLFHDLLGAEFLCKKLCQEKYKLSKALSHKSHLLEPLRDRRGSEHSKRQRLIETLKFAVKRLEETANFLECPANAVGKPF</sequence>
<dbReference type="Gene3D" id="3.30.1520.10">
    <property type="entry name" value="Phox-like domain"/>
    <property type="match status" value="1"/>
</dbReference>
<feature type="region of interest" description="Disordered" evidence="2">
    <location>
        <begin position="1"/>
        <end position="30"/>
    </location>
</feature>
<dbReference type="CDD" id="cd06093">
    <property type="entry name" value="PX_domain"/>
    <property type="match status" value="1"/>
</dbReference>
<dbReference type="EMBL" id="BDSA01000001">
    <property type="protein sequence ID" value="GBE59563.1"/>
    <property type="molecule type" value="Genomic_DNA"/>
</dbReference>
<dbReference type="AlphaFoldDB" id="A0A2H6K9A3"/>
<evidence type="ECO:0000256" key="1">
    <source>
        <dbReference type="SAM" id="Coils"/>
    </source>
</evidence>
<dbReference type="PROSITE" id="PS50195">
    <property type="entry name" value="PX"/>
    <property type="match status" value="1"/>
</dbReference>
<accession>A0A2H6K9A3</accession>
<dbReference type="OrthoDB" id="10254720at2759"/>
<keyword evidence="1" id="KW-0175">Coiled coil</keyword>
<protein>
    <recommendedName>
        <fullName evidence="3">PX domain-containing protein</fullName>
    </recommendedName>
</protein>
<keyword evidence="5" id="KW-1185">Reference proteome</keyword>
<evidence type="ECO:0000313" key="5">
    <source>
        <dbReference type="Proteomes" id="UP000236319"/>
    </source>
</evidence>
<dbReference type="VEuPathDB" id="PiroplasmaDB:BOVATA_010560"/>
<reference evidence="4 5" key="1">
    <citation type="journal article" date="2017" name="BMC Genomics">
        <title>Whole-genome assembly of Babesia ovata and comparative genomics between closely related pathogens.</title>
        <authorList>
            <person name="Yamagishi J."/>
            <person name="Asada M."/>
            <person name="Hakimi H."/>
            <person name="Tanaka T.Q."/>
            <person name="Sugimoto C."/>
            <person name="Kawazu S."/>
        </authorList>
    </citation>
    <scope>NUCLEOTIDE SEQUENCE [LARGE SCALE GENOMIC DNA]</scope>
    <source>
        <strain evidence="4 5">Miyake</strain>
    </source>
</reference>
<feature type="coiled-coil region" evidence="1">
    <location>
        <begin position="932"/>
        <end position="959"/>
    </location>
</feature>
<dbReference type="SUPFAM" id="SSF64268">
    <property type="entry name" value="PX domain"/>
    <property type="match status" value="1"/>
</dbReference>
<evidence type="ECO:0000313" key="4">
    <source>
        <dbReference type="EMBL" id="GBE59563.1"/>
    </source>
</evidence>
<feature type="domain" description="PX" evidence="3">
    <location>
        <begin position="76"/>
        <end position="219"/>
    </location>
</feature>
<dbReference type="InterPro" id="IPR036871">
    <property type="entry name" value="PX_dom_sf"/>
</dbReference>
<feature type="compositionally biased region" description="Polar residues" evidence="2">
    <location>
        <begin position="1"/>
        <end position="13"/>
    </location>
</feature>
<dbReference type="RefSeq" id="XP_028865806.1">
    <property type="nucleotide sequence ID" value="XM_029009973.1"/>
</dbReference>
<proteinExistence type="predicted"/>
<comment type="caution">
    <text evidence="4">The sequence shown here is derived from an EMBL/GenBank/DDBJ whole genome shotgun (WGS) entry which is preliminary data.</text>
</comment>
<evidence type="ECO:0000256" key="2">
    <source>
        <dbReference type="SAM" id="MobiDB-lite"/>
    </source>
</evidence>